<name>A0A1G4WUL3_9MYCO</name>
<evidence type="ECO:0000256" key="2">
    <source>
        <dbReference type="SAM" id="Phobius"/>
    </source>
</evidence>
<sequence>MWDHLHMNPQDDPEARIRALEQPLSDVARASELGTDQQYSAYGYTPPPPPTAQWQYPGGYQSGFPTAPPRSGLRPWMLIVPVMIGFLVLAGGIVTWVLLQNTAVTRTSPGISGGGGLITSAAPSQRSTANQAPTAVPTAAPSQTLPQPGSTVSVSGIGAVKTIACNENVVVVSGANNRITITGHCTSLTVSGFENNVTVDTADAITASGFNNHVAFHSGSPAVNQSGEGNLIEQS</sequence>
<dbReference type="EMBL" id="FMUB01000011">
    <property type="protein sequence ID" value="SCX29878.1"/>
    <property type="molecule type" value="Genomic_DNA"/>
</dbReference>
<dbReference type="STRING" id="1502745.SAMN02799620_04936"/>
<dbReference type="AlphaFoldDB" id="A0A1G4WUL3"/>
<feature type="compositionally biased region" description="Polar residues" evidence="1">
    <location>
        <begin position="124"/>
        <end position="133"/>
    </location>
</feature>
<dbReference type="Proteomes" id="UP000199707">
    <property type="component" value="Unassembled WGS sequence"/>
</dbReference>
<organism evidence="3 4">
    <name type="scientific">Mycolicibacterium fluoranthenivorans</name>
    <dbReference type="NCBI Taxonomy" id="258505"/>
    <lineage>
        <taxon>Bacteria</taxon>
        <taxon>Bacillati</taxon>
        <taxon>Actinomycetota</taxon>
        <taxon>Actinomycetes</taxon>
        <taxon>Mycobacteriales</taxon>
        <taxon>Mycobacteriaceae</taxon>
        <taxon>Mycolicibacterium</taxon>
    </lineage>
</organism>
<evidence type="ECO:0000256" key="1">
    <source>
        <dbReference type="SAM" id="MobiDB-lite"/>
    </source>
</evidence>
<accession>A0A1G4WUL3</accession>
<dbReference type="InterPro" id="IPR021417">
    <property type="entry name" value="DUF3060"/>
</dbReference>
<proteinExistence type="predicted"/>
<evidence type="ECO:0000313" key="4">
    <source>
        <dbReference type="Proteomes" id="UP000199707"/>
    </source>
</evidence>
<protein>
    <recommendedName>
        <fullName evidence="5">DUF3060 domain-containing protein</fullName>
    </recommendedName>
</protein>
<feature type="transmembrane region" description="Helical" evidence="2">
    <location>
        <begin position="76"/>
        <end position="99"/>
    </location>
</feature>
<feature type="region of interest" description="Disordered" evidence="1">
    <location>
        <begin position="124"/>
        <end position="148"/>
    </location>
</feature>
<keyword evidence="2" id="KW-1133">Transmembrane helix</keyword>
<dbReference type="Pfam" id="PF11259">
    <property type="entry name" value="DUF3060"/>
    <property type="match status" value="1"/>
</dbReference>
<keyword evidence="2" id="KW-0812">Transmembrane</keyword>
<evidence type="ECO:0008006" key="5">
    <source>
        <dbReference type="Google" id="ProtNLM"/>
    </source>
</evidence>
<reference evidence="4" key="1">
    <citation type="submission" date="2016-10" db="EMBL/GenBank/DDBJ databases">
        <authorList>
            <person name="Varghese N."/>
            <person name="Submissions S."/>
        </authorList>
    </citation>
    <scope>NUCLEOTIDE SEQUENCE [LARGE SCALE GENOMIC DNA]</scope>
    <source>
        <strain evidence="4">UNC267MFSha1.1M11</strain>
    </source>
</reference>
<evidence type="ECO:0000313" key="3">
    <source>
        <dbReference type="EMBL" id="SCX29878.1"/>
    </source>
</evidence>
<keyword evidence="2" id="KW-0472">Membrane</keyword>
<gene>
    <name evidence="3" type="ORF">SAMN02799620_04936</name>
</gene>